<feature type="binding site" evidence="7">
    <location>
        <position position="105"/>
    </location>
    <ligand>
        <name>Mg(2+)</name>
        <dbReference type="ChEBI" id="CHEBI:18420"/>
        <label>1</label>
    </ligand>
</feature>
<feature type="binding site" evidence="7">
    <location>
        <position position="68"/>
    </location>
    <ligand>
        <name>Mg(2+)</name>
        <dbReference type="ChEBI" id="CHEBI:18420"/>
        <label>1</label>
    </ligand>
</feature>
<dbReference type="FunFam" id="3.90.80.10:FF:000003">
    <property type="entry name" value="Inorganic pyrophosphatase"/>
    <property type="match status" value="1"/>
</dbReference>
<reference evidence="8 9" key="1">
    <citation type="submission" date="2017-07" db="EMBL/GenBank/DDBJ databases">
        <title>Leptospira spp. isolated from tropical soils.</title>
        <authorList>
            <person name="Thibeaux R."/>
            <person name="Iraola G."/>
            <person name="Ferres I."/>
            <person name="Bierque E."/>
            <person name="Girault D."/>
            <person name="Soupe-Gilbert M.-E."/>
            <person name="Picardeau M."/>
            <person name="Goarant C."/>
        </authorList>
    </citation>
    <scope>NUCLEOTIDE SEQUENCE [LARGE SCALE GENOMIC DNA]</scope>
    <source>
        <strain evidence="8 9">MCA1-C-A1</strain>
    </source>
</reference>
<dbReference type="Pfam" id="PF00719">
    <property type="entry name" value="Pyrophosphatase"/>
    <property type="match status" value="1"/>
</dbReference>
<evidence type="ECO:0000256" key="6">
    <source>
        <dbReference type="ARBA" id="ARBA00047820"/>
    </source>
</evidence>
<evidence type="ECO:0000313" key="9">
    <source>
        <dbReference type="Proteomes" id="UP000232196"/>
    </source>
</evidence>
<evidence type="ECO:0000313" key="8">
    <source>
        <dbReference type="EMBL" id="PJZ25805.1"/>
    </source>
</evidence>
<sequence length="179" mass="20090">MIQHPWHEASPGPNPPHEVHALVEIPSGSKAKFEVDKDSGLIKLDRVLFASAHYPAHYGFIPQTLGDDKDPLDILVLCSEEVPPLCLVPARVVGVMRMIDRGEGDEKILAVASGDRSFDGIEHVSQLPNSFRAELTHFFSVYKQLEKKEVRVEEPEGPEVAKELILRALDFYKQKFPKK</sequence>
<dbReference type="PANTHER" id="PTHR10286">
    <property type="entry name" value="INORGANIC PYROPHOSPHATASE"/>
    <property type="match status" value="1"/>
</dbReference>
<dbReference type="InterPro" id="IPR036649">
    <property type="entry name" value="Pyrophosphatase_sf"/>
</dbReference>
<dbReference type="HAMAP" id="MF_00209">
    <property type="entry name" value="Inorganic_PPase"/>
    <property type="match status" value="1"/>
</dbReference>
<comment type="catalytic activity">
    <reaction evidence="6 7">
        <text>diphosphate + H2O = 2 phosphate + H(+)</text>
        <dbReference type="Rhea" id="RHEA:24576"/>
        <dbReference type="ChEBI" id="CHEBI:15377"/>
        <dbReference type="ChEBI" id="CHEBI:15378"/>
        <dbReference type="ChEBI" id="CHEBI:33019"/>
        <dbReference type="ChEBI" id="CHEBI:43474"/>
        <dbReference type="EC" id="3.6.1.1"/>
    </reaction>
</comment>
<comment type="subcellular location">
    <subcellularLocation>
        <location evidence="7">Cytoplasm</location>
    </subcellularLocation>
</comment>
<feature type="binding site" evidence="7">
    <location>
        <position position="58"/>
    </location>
    <ligand>
        <name>substrate</name>
    </ligand>
</feature>
<organism evidence="8 9">
    <name type="scientific">Leptospira hartskeerlii</name>
    <dbReference type="NCBI Taxonomy" id="2023177"/>
    <lineage>
        <taxon>Bacteria</taxon>
        <taxon>Pseudomonadati</taxon>
        <taxon>Spirochaetota</taxon>
        <taxon>Spirochaetia</taxon>
        <taxon>Leptospirales</taxon>
        <taxon>Leptospiraceae</taxon>
        <taxon>Leptospira</taxon>
    </lineage>
</organism>
<feature type="binding site" evidence="7">
    <location>
        <position position="73"/>
    </location>
    <ligand>
        <name>Mg(2+)</name>
        <dbReference type="ChEBI" id="CHEBI:18420"/>
        <label>2</label>
    </ligand>
</feature>
<protein>
    <recommendedName>
        <fullName evidence="7">Inorganic pyrophosphatase</fullName>
        <ecNumber evidence="7">3.6.1.1</ecNumber>
    </recommendedName>
    <alternativeName>
        <fullName evidence="7">Pyrophosphate phospho-hydrolase</fullName>
        <shortName evidence="7">PPase</shortName>
    </alternativeName>
</protein>
<evidence type="ECO:0000256" key="2">
    <source>
        <dbReference type="ARBA" id="ARBA00022490"/>
    </source>
</evidence>
<dbReference type="GO" id="GO:0004427">
    <property type="term" value="F:inorganic diphosphate phosphatase activity"/>
    <property type="evidence" value="ECO:0007669"/>
    <property type="project" value="UniProtKB-UniRule"/>
</dbReference>
<feature type="binding site" evidence="7">
    <location>
        <position position="32"/>
    </location>
    <ligand>
        <name>substrate</name>
    </ligand>
</feature>
<evidence type="ECO:0000256" key="4">
    <source>
        <dbReference type="ARBA" id="ARBA00022801"/>
    </source>
</evidence>
<evidence type="ECO:0000256" key="7">
    <source>
        <dbReference type="HAMAP-Rule" id="MF_00209"/>
    </source>
</evidence>
<keyword evidence="2 7" id="KW-0963">Cytoplasm</keyword>
<dbReference type="GO" id="GO:0005737">
    <property type="term" value="C:cytoplasm"/>
    <property type="evidence" value="ECO:0007669"/>
    <property type="project" value="UniProtKB-SubCell"/>
</dbReference>
<keyword evidence="9" id="KW-1185">Reference proteome</keyword>
<keyword evidence="4 7" id="KW-0378">Hydrolase</keyword>
<feature type="binding site" evidence="7">
    <location>
        <position position="46"/>
    </location>
    <ligand>
        <name>substrate</name>
    </ligand>
</feature>
<dbReference type="Gene3D" id="3.90.80.10">
    <property type="entry name" value="Inorganic pyrophosphatase"/>
    <property type="match status" value="1"/>
</dbReference>
<name>A0A2M9XDM8_9LEPT</name>
<evidence type="ECO:0000256" key="5">
    <source>
        <dbReference type="ARBA" id="ARBA00022842"/>
    </source>
</evidence>
<dbReference type="SUPFAM" id="SSF50324">
    <property type="entry name" value="Inorganic pyrophosphatase"/>
    <property type="match status" value="1"/>
</dbReference>
<dbReference type="OrthoDB" id="5187599at2"/>
<dbReference type="EC" id="3.6.1.1" evidence="7"/>
<evidence type="ECO:0000256" key="3">
    <source>
        <dbReference type="ARBA" id="ARBA00022723"/>
    </source>
</evidence>
<comment type="function">
    <text evidence="7">Catalyzes the hydrolysis of inorganic pyrophosphate (PPi) forming two phosphate ions.</text>
</comment>
<comment type="cofactor">
    <cofactor evidence="1 7">
        <name>Mg(2+)</name>
        <dbReference type="ChEBI" id="CHEBI:18420"/>
    </cofactor>
</comment>
<dbReference type="GO" id="GO:0000287">
    <property type="term" value="F:magnesium ion binding"/>
    <property type="evidence" value="ECO:0007669"/>
    <property type="project" value="UniProtKB-UniRule"/>
</dbReference>
<evidence type="ECO:0000256" key="1">
    <source>
        <dbReference type="ARBA" id="ARBA00001946"/>
    </source>
</evidence>
<comment type="similarity">
    <text evidence="7">Belongs to the PPase family.</text>
</comment>
<dbReference type="InterPro" id="IPR008162">
    <property type="entry name" value="Pyrophosphatase"/>
</dbReference>
<dbReference type="EMBL" id="NPDN01000004">
    <property type="protein sequence ID" value="PJZ25805.1"/>
    <property type="molecule type" value="Genomic_DNA"/>
</dbReference>
<dbReference type="GO" id="GO:0006796">
    <property type="term" value="P:phosphate-containing compound metabolic process"/>
    <property type="evidence" value="ECO:0007669"/>
    <property type="project" value="InterPro"/>
</dbReference>
<feature type="binding site" evidence="7">
    <location>
        <position position="73"/>
    </location>
    <ligand>
        <name>Mg(2+)</name>
        <dbReference type="ChEBI" id="CHEBI:18420"/>
        <label>1</label>
    </ligand>
</feature>
<proteinExistence type="inferred from homology"/>
<feature type="binding site" evidence="7">
    <location>
        <position position="142"/>
    </location>
    <ligand>
        <name>substrate</name>
    </ligand>
</feature>
<keyword evidence="3 7" id="KW-0479">Metal-binding</keyword>
<comment type="subunit">
    <text evidence="7">Homohexamer.</text>
</comment>
<dbReference type="CDD" id="cd00412">
    <property type="entry name" value="pyrophosphatase"/>
    <property type="match status" value="1"/>
</dbReference>
<keyword evidence="5 7" id="KW-0460">Magnesium</keyword>
<accession>A0A2M9XDM8</accession>
<dbReference type="Proteomes" id="UP000232196">
    <property type="component" value="Unassembled WGS sequence"/>
</dbReference>
<dbReference type="AlphaFoldDB" id="A0A2M9XDM8"/>
<gene>
    <name evidence="7" type="primary">ppa</name>
    <name evidence="8" type="ORF">CH357_09205</name>
</gene>
<comment type="caution">
    <text evidence="8">The sequence shown here is derived from an EMBL/GenBank/DDBJ whole genome shotgun (WGS) entry which is preliminary data.</text>
</comment>